<keyword evidence="5" id="KW-0378">Hydrolase</keyword>
<dbReference type="PRINTS" id="PR00786">
    <property type="entry name" value="NEPRILYSIN"/>
</dbReference>
<dbReference type="PROSITE" id="PS51885">
    <property type="entry name" value="NEPRILYSIN"/>
    <property type="match status" value="1"/>
</dbReference>
<evidence type="ECO:0000259" key="8">
    <source>
        <dbReference type="Pfam" id="PF01431"/>
    </source>
</evidence>
<keyword evidence="7" id="KW-0482">Metalloprotease</keyword>
<evidence type="ECO:0000256" key="4">
    <source>
        <dbReference type="ARBA" id="ARBA00022723"/>
    </source>
</evidence>
<keyword evidence="3" id="KW-0645">Protease</keyword>
<keyword evidence="6" id="KW-0862">Zinc</keyword>
<dbReference type="CDD" id="cd08662">
    <property type="entry name" value="M13"/>
    <property type="match status" value="1"/>
</dbReference>
<name>A0A940SUU5_9ENTE</name>
<feature type="domain" description="Peptidase M13 C-terminal" evidence="8">
    <location>
        <begin position="446"/>
        <end position="636"/>
    </location>
</feature>
<dbReference type="Pfam" id="PF01431">
    <property type="entry name" value="Peptidase_M13"/>
    <property type="match status" value="1"/>
</dbReference>
<evidence type="ECO:0000256" key="3">
    <source>
        <dbReference type="ARBA" id="ARBA00022670"/>
    </source>
</evidence>
<evidence type="ECO:0000256" key="6">
    <source>
        <dbReference type="ARBA" id="ARBA00022833"/>
    </source>
</evidence>
<comment type="similarity">
    <text evidence="2">Belongs to the peptidase M13 family.</text>
</comment>
<dbReference type="GO" id="GO:0046872">
    <property type="term" value="F:metal ion binding"/>
    <property type="evidence" value="ECO:0007669"/>
    <property type="project" value="UniProtKB-KW"/>
</dbReference>
<protein>
    <submittedName>
        <fullName evidence="10">M13 family peptidase</fullName>
    </submittedName>
</protein>
<evidence type="ECO:0000256" key="2">
    <source>
        <dbReference type="ARBA" id="ARBA00007357"/>
    </source>
</evidence>
<keyword evidence="4" id="KW-0479">Metal-binding</keyword>
<dbReference type="Proteomes" id="UP000674938">
    <property type="component" value="Unassembled WGS sequence"/>
</dbReference>
<dbReference type="Pfam" id="PF05649">
    <property type="entry name" value="Peptidase_M13_N"/>
    <property type="match status" value="1"/>
</dbReference>
<dbReference type="InterPro" id="IPR008753">
    <property type="entry name" value="Peptidase_M13_N"/>
</dbReference>
<dbReference type="SUPFAM" id="SSF55486">
    <property type="entry name" value="Metalloproteases ('zincins'), catalytic domain"/>
    <property type="match status" value="1"/>
</dbReference>
<comment type="cofactor">
    <cofactor evidence="1">
        <name>Zn(2+)</name>
        <dbReference type="ChEBI" id="CHEBI:29105"/>
    </cofactor>
</comment>
<dbReference type="GO" id="GO:0005886">
    <property type="term" value="C:plasma membrane"/>
    <property type="evidence" value="ECO:0007669"/>
    <property type="project" value="TreeGrafter"/>
</dbReference>
<evidence type="ECO:0000313" key="11">
    <source>
        <dbReference type="Proteomes" id="UP000674938"/>
    </source>
</evidence>
<dbReference type="PANTHER" id="PTHR11733:SF167">
    <property type="entry name" value="FI17812P1-RELATED"/>
    <property type="match status" value="1"/>
</dbReference>
<gene>
    <name evidence="10" type="ORF">I6N95_11690</name>
</gene>
<dbReference type="PANTHER" id="PTHR11733">
    <property type="entry name" value="ZINC METALLOPROTEASE FAMILY M13 NEPRILYSIN-RELATED"/>
    <property type="match status" value="1"/>
</dbReference>
<dbReference type="EMBL" id="JAEEGA010000007">
    <property type="protein sequence ID" value="MBP1041670.1"/>
    <property type="molecule type" value="Genomic_DNA"/>
</dbReference>
<evidence type="ECO:0000256" key="7">
    <source>
        <dbReference type="ARBA" id="ARBA00023049"/>
    </source>
</evidence>
<keyword evidence="11" id="KW-1185">Reference proteome</keyword>
<organism evidence="10 11">
    <name type="scientific">Vagococcus allomyrinae</name>
    <dbReference type="NCBI Taxonomy" id="2794353"/>
    <lineage>
        <taxon>Bacteria</taxon>
        <taxon>Bacillati</taxon>
        <taxon>Bacillota</taxon>
        <taxon>Bacilli</taxon>
        <taxon>Lactobacillales</taxon>
        <taxon>Enterococcaceae</taxon>
        <taxon>Vagococcus</taxon>
    </lineage>
</organism>
<dbReference type="AlphaFoldDB" id="A0A940SUU5"/>
<evidence type="ECO:0000256" key="5">
    <source>
        <dbReference type="ARBA" id="ARBA00022801"/>
    </source>
</evidence>
<dbReference type="InterPro" id="IPR018497">
    <property type="entry name" value="Peptidase_M13_C"/>
</dbReference>
<sequence length="639" mass="72864">MKAKDSSLTPQNDFYEYVNAKWLETAEIPADKPVTGCFKQLAEEVEQLLMTDFEGYLQNQEDHPEPELNHFINFYRLATDYKQRDLAGATPLLPYLAEIEQLTNLEQFSKLLPKWILESRPSPFSLTIDVDMKQTNQHLFFASAPQLFLPDKTYYDTSNESGKKLRNVFTDMMLQLLKFAGKTEEQARKIIKEAIEFDALLAPHSKSSEEEADILASYNPQTINEFAKNSSYLDFTKIVTDLVGETPTDLIMTDLAYFQAFDKIVVPENFSKLKSWMVIVETRRLSSYLSEEIRQTAGLFDQATSGSQQVTKQEKAAYYLACHYFDQIIGNYYARRYFGEEAKQDVLGMVEKMVSVYEKRLVANTWLNDATKNKAIIKLNKLGIQVGYPDKLPAVYKKFITIPAESGGTLLSNALRFEHIRQMDMFARYRKPVDRLEWEMSPDMVNAYYHPFKNIIVFPAAILQAPFYSLNQSSSANYGGIGAVIAHEISHAFDNNGASFDEYGNLSNWWLDEDLAYFKNLAQKMILQFDGLPIGSGTVNGTLTVSENIADAGGLSCALEAAKSEREVDLDQFFTNWATIWRMKASAEYTDLLLTIDVHAPNKLRANIQPQNLSEFYTTFNITEGDPMFTAPEQRLTIW</sequence>
<dbReference type="Gene3D" id="3.40.390.10">
    <property type="entry name" value="Collagenase (Catalytic Domain)"/>
    <property type="match status" value="1"/>
</dbReference>
<dbReference type="InterPro" id="IPR042089">
    <property type="entry name" value="Peptidase_M13_dom_2"/>
</dbReference>
<dbReference type="InterPro" id="IPR024079">
    <property type="entry name" value="MetalloPept_cat_dom_sf"/>
</dbReference>
<dbReference type="GO" id="GO:0004222">
    <property type="term" value="F:metalloendopeptidase activity"/>
    <property type="evidence" value="ECO:0007669"/>
    <property type="project" value="InterPro"/>
</dbReference>
<accession>A0A940SUU5</accession>
<reference evidence="10" key="1">
    <citation type="submission" date="2020-12" db="EMBL/GenBank/DDBJ databases">
        <title>Vagococcus allomyrinae sp. nov. and Enterococcus lavae sp. nov., isolated from the larvae of Allomyrina dichotoma.</title>
        <authorList>
            <person name="Lee S.D."/>
        </authorList>
    </citation>
    <scope>NUCLEOTIDE SEQUENCE</scope>
    <source>
        <strain evidence="10">BWB3-3</strain>
    </source>
</reference>
<evidence type="ECO:0000313" key="10">
    <source>
        <dbReference type="EMBL" id="MBP1041670.1"/>
    </source>
</evidence>
<evidence type="ECO:0000259" key="9">
    <source>
        <dbReference type="Pfam" id="PF05649"/>
    </source>
</evidence>
<dbReference type="GO" id="GO:0016485">
    <property type="term" value="P:protein processing"/>
    <property type="evidence" value="ECO:0007669"/>
    <property type="project" value="TreeGrafter"/>
</dbReference>
<dbReference type="InterPro" id="IPR000718">
    <property type="entry name" value="Peptidase_M13"/>
</dbReference>
<dbReference type="Gene3D" id="1.10.1380.10">
    <property type="entry name" value="Neutral endopeptidase , domain2"/>
    <property type="match status" value="1"/>
</dbReference>
<proteinExistence type="inferred from homology"/>
<evidence type="ECO:0000256" key="1">
    <source>
        <dbReference type="ARBA" id="ARBA00001947"/>
    </source>
</evidence>
<comment type="caution">
    <text evidence="10">The sequence shown here is derived from an EMBL/GenBank/DDBJ whole genome shotgun (WGS) entry which is preliminary data.</text>
</comment>
<feature type="domain" description="Peptidase M13 N-terminal" evidence="9">
    <location>
        <begin position="10"/>
        <end position="389"/>
    </location>
</feature>
<dbReference type="RefSeq" id="WP_209527956.1">
    <property type="nucleotide sequence ID" value="NZ_JAEEGA010000007.1"/>
</dbReference>